<dbReference type="EC" id="2.4.1.17" evidence="2"/>
<organism evidence="7 8">
    <name type="scientific">Ditylenchus destructor</name>
    <dbReference type="NCBI Taxonomy" id="166010"/>
    <lineage>
        <taxon>Eukaryota</taxon>
        <taxon>Metazoa</taxon>
        <taxon>Ecdysozoa</taxon>
        <taxon>Nematoda</taxon>
        <taxon>Chromadorea</taxon>
        <taxon>Rhabditida</taxon>
        <taxon>Tylenchina</taxon>
        <taxon>Tylenchomorpha</taxon>
        <taxon>Sphaerularioidea</taxon>
        <taxon>Anguinidae</taxon>
        <taxon>Anguininae</taxon>
        <taxon>Ditylenchus</taxon>
    </lineage>
</organism>
<proteinExistence type="inferred from homology"/>
<evidence type="ECO:0000256" key="4">
    <source>
        <dbReference type="ARBA" id="ARBA00022679"/>
    </source>
</evidence>
<dbReference type="Pfam" id="PF00201">
    <property type="entry name" value="UDPGT"/>
    <property type="match status" value="1"/>
</dbReference>
<comment type="catalytic activity">
    <reaction evidence="5">
        <text>glucuronate acceptor + UDP-alpha-D-glucuronate = acceptor beta-D-glucuronoside + UDP + H(+)</text>
        <dbReference type="Rhea" id="RHEA:21032"/>
        <dbReference type="ChEBI" id="CHEBI:15378"/>
        <dbReference type="ChEBI" id="CHEBI:58052"/>
        <dbReference type="ChEBI" id="CHEBI:58223"/>
        <dbReference type="ChEBI" id="CHEBI:132367"/>
        <dbReference type="ChEBI" id="CHEBI:132368"/>
        <dbReference type="EC" id="2.4.1.17"/>
    </reaction>
</comment>
<dbReference type="InterPro" id="IPR050271">
    <property type="entry name" value="UDP-glycosyltransferase"/>
</dbReference>
<dbReference type="PANTHER" id="PTHR48043:SF145">
    <property type="entry name" value="FI06409P-RELATED"/>
    <property type="match status" value="1"/>
</dbReference>
<dbReference type="AlphaFoldDB" id="A0AAD4MHC1"/>
<evidence type="ECO:0000256" key="6">
    <source>
        <dbReference type="SAM" id="SignalP"/>
    </source>
</evidence>
<sequence length="498" mass="55913">MRAAFLLLLLAKSIVAYKVLVYNPKFGGSHVSFAGKIADILASAGHDVVVYQPILIESIAFSGTKNKNVRYYIKEKNHSFAPDFSLESAQETRLWQEESFSKMREMMTMMHTIKTGFCELVMDDSENLEKLRKENFDLAIVEIFEACGLGVAKYLGIKRHISTWSGAMLPFVANLLGIKLSPSCIPAFITFATDQMSFTERLKNFISYVPDHYYQRSMIIAGTQEVVEAKVPGFSMVDTIADSAFIFVNSDEHIQYGQPTTHKIIYVGGLGRAHSAPLSKKYLDIFDNAKKGVILFSFGTVLQSSLMPDAKKRLFLEAFAEFPDINFLWKYEKDEHQVAKGYKNVFTAKWLPQNDILEHPRLLAFISHAGMNSVIEGPSKGVPMICIPVFADQQHNAKMLERRGTAIVLGKGKLRKEDVVDAIKKIIADPSYRANATLLSRMIKAKPMNADERILKYTEFAAEFGDTGTLQAQGRYMSFVELYSLDTYSNCILLLAVS</sequence>
<dbReference type="Proteomes" id="UP001201812">
    <property type="component" value="Unassembled WGS sequence"/>
</dbReference>
<feature type="signal peptide" evidence="6">
    <location>
        <begin position="1"/>
        <end position="16"/>
    </location>
</feature>
<accession>A0AAD4MHC1</accession>
<gene>
    <name evidence="7" type="ORF">DdX_21433</name>
</gene>
<dbReference type="CDD" id="cd03784">
    <property type="entry name" value="GT1_Gtf-like"/>
    <property type="match status" value="1"/>
</dbReference>
<evidence type="ECO:0000256" key="5">
    <source>
        <dbReference type="ARBA" id="ARBA00047475"/>
    </source>
</evidence>
<comment type="similarity">
    <text evidence="1">Belongs to the UDP-glycosyltransferase family.</text>
</comment>
<dbReference type="GO" id="GO:0015020">
    <property type="term" value="F:glucuronosyltransferase activity"/>
    <property type="evidence" value="ECO:0007669"/>
    <property type="project" value="UniProtKB-EC"/>
</dbReference>
<evidence type="ECO:0000313" key="8">
    <source>
        <dbReference type="Proteomes" id="UP001201812"/>
    </source>
</evidence>
<dbReference type="InterPro" id="IPR002213">
    <property type="entry name" value="UDP_glucos_trans"/>
</dbReference>
<evidence type="ECO:0000256" key="1">
    <source>
        <dbReference type="ARBA" id="ARBA00009995"/>
    </source>
</evidence>
<name>A0AAD4MHC1_9BILA</name>
<reference evidence="7" key="1">
    <citation type="submission" date="2022-01" db="EMBL/GenBank/DDBJ databases">
        <title>Genome Sequence Resource for Two Populations of Ditylenchus destructor, the Migratory Endoparasitic Phytonematode.</title>
        <authorList>
            <person name="Zhang H."/>
            <person name="Lin R."/>
            <person name="Xie B."/>
        </authorList>
    </citation>
    <scope>NUCLEOTIDE SEQUENCE</scope>
    <source>
        <strain evidence="7">BazhouSP</strain>
    </source>
</reference>
<evidence type="ECO:0000313" key="7">
    <source>
        <dbReference type="EMBL" id="KAI1692113.1"/>
    </source>
</evidence>
<keyword evidence="3" id="KW-0328">Glycosyltransferase</keyword>
<comment type="caution">
    <text evidence="7">The sequence shown here is derived from an EMBL/GenBank/DDBJ whole genome shotgun (WGS) entry which is preliminary data.</text>
</comment>
<keyword evidence="6" id="KW-0732">Signal</keyword>
<dbReference type="FunFam" id="3.40.50.2000:FF:000021">
    <property type="entry name" value="UDP-glucuronosyltransferase"/>
    <property type="match status" value="1"/>
</dbReference>
<evidence type="ECO:0000256" key="3">
    <source>
        <dbReference type="ARBA" id="ARBA00022676"/>
    </source>
</evidence>
<dbReference type="EMBL" id="JAKKPZ010000822">
    <property type="protein sequence ID" value="KAI1692113.1"/>
    <property type="molecule type" value="Genomic_DNA"/>
</dbReference>
<evidence type="ECO:0000256" key="2">
    <source>
        <dbReference type="ARBA" id="ARBA00012544"/>
    </source>
</evidence>
<dbReference type="Gene3D" id="3.40.50.2000">
    <property type="entry name" value="Glycogen Phosphorylase B"/>
    <property type="match status" value="1"/>
</dbReference>
<dbReference type="SUPFAM" id="SSF53756">
    <property type="entry name" value="UDP-Glycosyltransferase/glycogen phosphorylase"/>
    <property type="match status" value="1"/>
</dbReference>
<dbReference type="PANTHER" id="PTHR48043">
    <property type="entry name" value="EG:EG0003.4 PROTEIN-RELATED"/>
    <property type="match status" value="1"/>
</dbReference>
<protein>
    <recommendedName>
        <fullName evidence="2">glucuronosyltransferase</fullName>
        <ecNumber evidence="2">2.4.1.17</ecNumber>
    </recommendedName>
</protein>
<keyword evidence="4 7" id="KW-0808">Transferase</keyword>
<feature type="chain" id="PRO_5041941793" description="glucuronosyltransferase" evidence="6">
    <location>
        <begin position="17"/>
        <end position="498"/>
    </location>
</feature>
<keyword evidence="8" id="KW-1185">Reference proteome</keyword>